<comment type="caution">
    <text evidence="2">The sequence shown here is derived from an EMBL/GenBank/DDBJ whole genome shotgun (WGS) entry which is preliminary data.</text>
</comment>
<proteinExistence type="predicted"/>
<evidence type="ECO:0000313" key="3">
    <source>
        <dbReference type="Proteomes" id="UP001621706"/>
    </source>
</evidence>
<organism evidence="2 3">
    <name type="scientific">Flavobacterium oreochromis</name>
    <dbReference type="NCBI Taxonomy" id="2906078"/>
    <lineage>
        <taxon>Bacteria</taxon>
        <taxon>Pseudomonadati</taxon>
        <taxon>Bacteroidota</taxon>
        <taxon>Flavobacteriia</taxon>
        <taxon>Flavobacteriales</taxon>
        <taxon>Flavobacteriaceae</taxon>
        <taxon>Flavobacterium</taxon>
    </lineage>
</organism>
<sequence>MNLYQINKLQLQTLTEKPFKLEREIQNIFEQNLTLLTGLEFVKSEFTIKGKRIDTLAYDTQSEAFIIIEYKREKNVSVVDQGFTYLSLMLENKADFVLTYNETLNKNLHSSTVDWSQTRVVFVSPSFTENQRLATNFKDIAIELWEIKRFENDIISINPIKKTRAAESIKPVTKQNDKIKSVTAEIKVYTEEDHLNGATDEIVELYETYKNAILNLFDDIEIVPKKLYIAFKKDKNITDIVLLKKGLKLFINLKKGQLDDPKGITKDVSETGHWGNGDYELVVSDTSNLEYIMSLIKQVLK</sequence>
<feature type="domain" description="DUF5655" evidence="1">
    <location>
        <begin position="191"/>
        <end position="298"/>
    </location>
</feature>
<gene>
    <name evidence="2" type="ORF">V3I07_12050</name>
</gene>
<dbReference type="RefSeq" id="WP_088397832.1">
    <property type="nucleotide sequence ID" value="NZ_JAZGZP010000018.1"/>
</dbReference>
<evidence type="ECO:0000259" key="1">
    <source>
        <dbReference type="Pfam" id="PF18899"/>
    </source>
</evidence>
<accession>A0ABW8PAN9</accession>
<dbReference type="Pfam" id="PF18899">
    <property type="entry name" value="DUF5655"/>
    <property type="match status" value="1"/>
</dbReference>
<dbReference type="EMBL" id="JAZGZP010000018">
    <property type="protein sequence ID" value="MFK7001626.1"/>
    <property type="molecule type" value="Genomic_DNA"/>
</dbReference>
<keyword evidence="3" id="KW-1185">Reference proteome</keyword>
<dbReference type="Gene3D" id="3.40.1350.10">
    <property type="match status" value="1"/>
</dbReference>
<protein>
    <submittedName>
        <fullName evidence="2">DUF5655 domain-containing protein</fullName>
    </submittedName>
</protein>
<name>A0ABW8PAN9_9FLAO</name>
<evidence type="ECO:0000313" key="2">
    <source>
        <dbReference type="EMBL" id="MFK7001626.1"/>
    </source>
</evidence>
<dbReference type="InterPro" id="IPR011856">
    <property type="entry name" value="tRNA_endonuc-like_dom_sf"/>
</dbReference>
<dbReference type="InterPro" id="IPR043714">
    <property type="entry name" value="DUF5655"/>
</dbReference>
<reference evidence="2 3" key="1">
    <citation type="submission" date="2024-02" db="EMBL/GenBank/DDBJ databases">
        <title>Comparative Genomic Analysis of Flavobacterium Species Causing Columnaris Disease of Freshwater Fish in Thailand: Insights into Virulence and Resistance Mechanisms.</title>
        <authorList>
            <person name="Nguyen D."/>
            <person name="Chokmangmeepisarn P."/>
            <person name="Khianchaikhan K."/>
            <person name="Morishita M."/>
            <person name="Bunnoy A."/>
            <person name="Rodkhum C."/>
        </authorList>
    </citation>
    <scope>NUCLEOTIDE SEQUENCE [LARGE SCALE GENOMIC DNA]</scope>
    <source>
        <strain evidence="2 3">CNRT2201</strain>
    </source>
</reference>
<dbReference type="Proteomes" id="UP001621706">
    <property type="component" value="Unassembled WGS sequence"/>
</dbReference>